<reference evidence="2" key="2">
    <citation type="submission" date="2022-01" db="EMBL/GenBank/DDBJ databases">
        <authorList>
            <person name="Yamashiro T."/>
            <person name="Shiraishi A."/>
            <person name="Satake H."/>
            <person name="Nakayama K."/>
        </authorList>
    </citation>
    <scope>NUCLEOTIDE SEQUENCE</scope>
</reference>
<accession>A0ABQ5E2M0</accession>
<dbReference type="EMBL" id="BQNB010015899">
    <property type="protein sequence ID" value="GJT45412.1"/>
    <property type="molecule type" value="Genomic_DNA"/>
</dbReference>
<gene>
    <name evidence="2" type="ORF">Tco_0954127</name>
</gene>
<feature type="compositionally biased region" description="Polar residues" evidence="1">
    <location>
        <begin position="141"/>
        <end position="150"/>
    </location>
</feature>
<name>A0ABQ5E2M0_9ASTR</name>
<dbReference type="Proteomes" id="UP001151760">
    <property type="component" value="Unassembled WGS sequence"/>
</dbReference>
<evidence type="ECO:0000313" key="3">
    <source>
        <dbReference type="Proteomes" id="UP001151760"/>
    </source>
</evidence>
<sequence length="194" mass="20295">MKWVLEDPSYITGGELEYPRELFPVPGPDDLTLLQYKRPEGFLASYSVDGVTSVTVVILRYILGVPVGPVFLLGLLNPAIVCSYELPRAGKHITTNSLGTGSLPSGRNPTGEDGDIGMGDSTRVSVSLGGGISSGGKKSQESNIGDSDNTGDGGKTARGGIVTYGGLMASYACMISIYESSCKGEKTMVAKVTY</sequence>
<proteinExistence type="predicted"/>
<feature type="compositionally biased region" description="Polar residues" evidence="1">
    <location>
        <begin position="96"/>
        <end position="108"/>
    </location>
</feature>
<evidence type="ECO:0000256" key="1">
    <source>
        <dbReference type="SAM" id="MobiDB-lite"/>
    </source>
</evidence>
<evidence type="ECO:0000313" key="2">
    <source>
        <dbReference type="EMBL" id="GJT45412.1"/>
    </source>
</evidence>
<organism evidence="2 3">
    <name type="scientific">Tanacetum coccineum</name>
    <dbReference type="NCBI Taxonomy" id="301880"/>
    <lineage>
        <taxon>Eukaryota</taxon>
        <taxon>Viridiplantae</taxon>
        <taxon>Streptophyta</taxon>
        <taxon>Embryophyta</taxon>
        <taxon>Tracheophyta</taxon>
        <taxon>Spermatophyta</taxon>
        <taxon>Magnoliopsida</taxon>
        <taxon>eudicotyledons</taxon>
        <taxon>Gunneridae</taxon>
        <taxon>Pentapetalae</taxon>
        <taxon>asterids</taxon>
        <taxon>campanulids</taxon>
        <taxon>Asterales</taxon>
        <taxon>Asteraceae</taxon>
        <taxon>Asteroideae</taxon>
        <taxon>Anthemideae</taxon>
        <taxon>Anthemidinae</taxon>
        <taxon>Tanacetum</taxon>
    </lineage>
</organism>
<keyword evidence="3" id="KW-1185">Reference proteome</keyword>
<reference evidence="2" key="1">
    <citation type="journal article" date="2022" name="Int. J. Mol. Sci.">
        <title>Draft Genome of Tanacetum Coccineum: Genomic Comparison of Closely Related Tanacetum-Family Plants.</title>
        <authorList>
            <person name="Yamashiro T."/>
            <person name="Shiraishi A."/>
            <person name="Nakayama K."/>
            <person name="Satake H."/>
        </authorList>
    </citation>
    <scope>NUCLEOTIDE SEQUENCE</scope>
</reference>
<feature type="region of interest" description="Disordered" evidence="1">
    <location>
        <begin position="96"/>
        <end position="152"/>
    </location>
</feature>
<protein>
    <submittedName>
        <fullName evidence="2">Uncharacterized protein</fullName>
    </submittedName>
</protein>
<comment type="caution">
    <text evidence="2">The sequence shown here is derived from an EMBL/GenBank/DDBJ whole genome shotgun (WGS) entry which is preliminary data.</text>
</comment>